<feature type="region of interest" description="Disordered" evidence="1">
    <location>
        <begin position="35"/>
        <end position="75"/>
    </location>
</feature>
<comment type="caution">
    <text evidence="2">The sequence shown here is derived from an EMBL/GenBank/DDBJ whole genome shotgun (WGS) entry which is preliminary data.</text>
</comment>
<gene>
    <name evidence="2" type="ORF">JTE90_017176</name>
</gene>
<feature type="compositionally biased region" description="Basic and acidic residues" evidence="1">
    <location>
        <begin position="35"/>
        <end position="44"/>
    </location>
</feature>
<organism evidence="2 3">
    <name type="scientific">Oedothorax gibbosus</name>
    <dbReference type="NCBI Taxonomy" id="931172"/>
    <lineage>
        <taxon>Eukaryota</taxon>
        <taxon>Metazoa</taxon>
        <taxon>Ecdysozoa</taxon>
        <taxon>Arthropoda</taxon>
        <taxon>Chelicerata</taxon>
        <taxon>Arachnida</taxon>
        <taxon>Araneae</taxon>
        <taxon>Araneomorphae</taxon>
        <taxon>Entelegynae</taxon>
        <taxon>Araneoidea</taxon>
        <taxon>Linyphiidae</taxon>
        <taxon>Erigoninae</taxon>
        <taxon>Oedothorax</taxon>
    </lineage>
</organism>
<keyword evidence="3" id="KW-1185">Reference proteome</keyword>
<evidence type="ECO:0000313" key="3">
    <source>
        <dbReference type="Proteomes" id="UP000827092"/>
    </source>
</evidence>
<dbReference type="Proteomes" id="UP000827092">
    <property type="component" value="Unassembled WGS sequence"/>
</dbReference>
<evidence type="ECO:0000313" key="2">
    <source>
        <dbReference type="EMBL" id="KAG8192610.1"/>
    </source>
</evidence>
<accession>A0AAV6V7E4</accession>
<evidence type="ECO:0000256" key="1">
    <source>
        <dbReference type="SAM" id="MobiDB-lite"/>
    </source>
</evidence>
<name>A0AAV6V7E4_9ARAC</name>
<protein>
    <submittedName>
        <fullName evidence="2">Uncharacterized protein</fullName>
    </submittedName>
</protein>
<dbReference type="AlphaFoldDB" id="A0AAV6V7E4"/>
<sequence>MGKKYNINIGNVYFGYLFEQPFRQEVPQAFLQEVQPERKLHQSEQPKLAPARPARGQHHRAPAPAAGVPRGGVRHPMTPSPTPVFAFRGLSGPELESILLELLLLTPLRLLFHSRTKEARNGAMLPVFMSISLKAYY</sequence>
<proteinExistence type="predicted"/>
<dbReference type="EMBL" id="JAFNEN010000137">
    <property type="protein sequence ID" value="KAG8192610.1"/>
    <property type="molecule type" value="Genomic_DNA"/>
</dbReference>
<reference evidence="2 3" key="1">
    <citation type="journal article" date="2022" name="Nat. Ecol. Evol.">
        <title>A masculinizing supergene underlies an exaggerated male reproductive morph in a spider.</title>
        <authorList>
            <person name="Hendrickx F."/>
            <person name="De Corte Z."/>
            <person name="Sonet G."/>
            <person name="Van Belleghem S.M."/>
            <person name="Kostlbacher S."/>
            <person name="Vangestel C."/>
        </authorList>
    </citation>
    <scope>NUCLEOTIDE SEQUENCE [LARGE SCALE GENOMIC DNA]</scope>
    <source>
        <strain evidence="2">W744_W776</strain>
    </source>
</reference>